<keyword evidence="3 7" id="KW-1133">Transmembrane helix</keyword>
<name>A0A4U8YV80_METTU</name>
<evidence type="ECO:0000256" key="1">
    <source>
        <dbReference type="ARBA" id="ARBA00022475"/>
    </source>
</evidence>
<accession>A0A4U8YV80</accession>
<keyword evidence="4 7" id="KW-0472">Membrane</keyword>
<evidence type="ECO:0000256" key="8">
    <source>
        <dbReference type="SAM" id="MobiDB-lite"/>
    </source>
</evidence>
<evidence type="ECO:0000256" key="3">
    <source>
        <dbReference type="ARBA" id="ARBA00022989"/>
    </source>
</evidence>
<feature type="region of interest" description="Disordered" evidence="8">
    <location>
        <begin position="1"/>
        <end position="55"/>
    </location>
</feature>
<feature type="compositionally biased region" description="Basic and acidic residues" evidence="8">
    <location>
        <begin position="9"/>
        <end position="21"/>
    </location>
</feature>
<keyword evidence="5 7" id="KW-0456">Lyase</keyword>
<evidence type="ECO:0000256" key="7">
    <source>
        <dbReference type="HAMAP-Rule" id="MF_02065"/>
    </source>
</evidence>
<feature type="region of interest" description="Disordered" evidence="8">
    <location>
        <begin position="381"/>
        <end position="439"/>
    </location>
</feature>
<feature type="compositionally biased region" description="Pro residues" evidence="8">
    <location>
        <begin position="43"/>
        <end position="52"/>
    </location>
</feature>
<keyword evidence="7" id="KW-0997">Cell inner membrane</keyword>
<dbReference type="Pfam" id="PF02618">
    <property type="entry name" value="YceG"/>
    <property type="match status" value="1"/>
</dbReference>
<gene>
    <name evidence="7 9" type="primary">mltG</name>
    <name evidence="9" type="ORF">MTUNDRAET4_0328</name>
</gene>
<comment type="similarity">
    <text evidence="7">Belongs to the transglycosylase MltG family.</text>
</comment>
<feature type="compositionally biased region" description="Low complexity" evidence="8">
    <location>
        <begin position="387"/>
        <end position="403"/>
    </location>
</feature>
<dbReference type="InterPro" id="IPR003770">
    <property type="entry name" value="MLTG-like"/>
</dbReference>
<dbReference type="HAMAP" id="MF_02065">
    <property type="entry name" value="MltG"/>
    <property type="match status" value="1"/>
</dbReference>
<evidence type="ECO:0000313" key="10">
    <source>
        <dbReference type="Proteomes" id="UP000294360"/>
    </source>
</evidence>
<dbReference type="PANTHER" id="PTHR30518">
    <property type="entry name" value="ENDOLYTIC MUREIN TRANSGLYCOSYLASE"/>
    <property type="match status" value="1"/>
</dbReference>
<evidence type="ECO:0000256" key="2">
    <source>
        <dbReference type="ARBA" id="ARBA00022692"/>
    </source>
</evidence>
<dbReference type="CDD" id="cd08010">
    <property type="entry name" value="MltG_like"/>
    <property type="match status" value="1"/>
</dbReference>
<keyword evidence="6 7" id="KW-0961">Cell wall biogenesis/degradation</keyword>
<comment type="function">
    <text evidence="7">Functions as a peptidoglycan terminase that cleaves nascent peptidoglycan strands endolytically to terminate their elongation.</text>
</comment>
<evidence type="ECO:0000256" key="5">
    <source>
        <dbReference type="ARBA" id="ARBA00023239"/>
    </source>
</evidence>
<proteinExistence type="inferred from homology"/>
<organism evidence="9 10">
    <name type="scientific">Methylocella tundrae</name>
    <dbReference type="NCBI Taxonomy" id="227605"/>
    <lineage>
        <taxon>Bacteria</taxon>
        <taxon>Pseudomonadati</taxon>
        <taxon>Pseudomonadota</taxon>
        <taxon>Alphaproteobacteria</taxon>
        <taxon>Hyphomicrobiales</taxon>
        <taxon>Beijerinckiaceae</taxon>
        <taxon>Methylocella</taxon>
    </lineage>
</organism>
<evidence type="ECO:0000313" key="9">
    <source>
        <dbReference type="EMBL" id="VFU07221.1"/>
    </source>
</evidence>
<dbReference type="GO" id="GO:0071555">
    <property type="term" value="P:cell wall organization"/>
    <property type="evidence" value="ECO:0007669"/>
    <property type="project" value="UniProtKB-KW"/>
</dbReference>
<keyword evidence="2 7" id="KW-0812">Transmembrane</keyword>
<dbReference type="Proteomes" id="UP000294360">
    <property type="component" value="Chromosome"/>
</dbReference>
<reference evidence="9 10" key="1">
    <citation type="submission" date="2019-03" db="EMBL/GenBank/DDBJ databases">
        <authorList>
            <person name="Kox A.R. M."/>
        </authorList>
    </citation>
    <scope>NUCLEOTIDE SEQUENCE [LARGE SCALE GENOMIC DNA]</scope>
    <source>
        <strain evidence="9">MTUNDRAET4 annotated genome</strain>
    </source>
</reference>
<feature type="region of interest" description="Disordered" evidence="8">
    <location>
        <begin position="528"/>
        <end position="608"/>
    </location>
</feature>
<dbReference type="Gene3D" id="3.30.160.60">
    <property type="entry name" value="Classic Zinc Finger"/>
    <property type="match status" value="1"/>
</dbReference>
<dbReference type="GO" id="GO:0005886">
    <property type="term" value="C:plasma membrane"/>
    <property type="evidence" value="ECO:0007669"/>
    <property type="project" value="UniProtKB-SubCell"/>
</dbReference>
<dbReference type="NCBIfam" id="TIGR00247">
    <property type="entry name" value="endolytic transglycosylase MltG"/>
    <property type="match status" value="1"/>
</dbReference>
<evidence type="ECO:0000256" key="4">
    <source>
        <dbReference type="ARBA" id="ARBA00023136"/>
    </source>
</evidence>
<dbReference type="PANTHER" id="PTHR30518:SF2">
    <property type="entry name" value="ENDOLYTIC MUREIN TRANSGLYCOSYLASE"/>
    <property type="match status" value="1"/>
</dbReference>
<feature type="transmembrane region" description="Helical" evidence="7">
    <location>
        <begin position="59"/>
        <end position="82"/>
    </location>
</feature>
<feature type="region of interest" description="Disordered" evidence="8">
    <location>
        <begin position="479"/>
        <end position="498"/>
    </location>
</feature>
<feature type="site" description="Important for catalytic activity" evidence="7">
    <location>
        <position position="260"/>
    </location>
</feature>
<sequence length="629" mass="65794">MGGAPPNDQDDKTGQRSDQRPGGRFAGYRVAPQSPNEALQPDAAPPPPPLPPSRRRPMLSALSGFLSFLLIAAVAVMIGLIWSEQRMREPGPLAADKVLYIVPGTDVPEIISELEHEGIIDSPFALNVALLVEGNRSKVKAGEYLFKQGASLREVMDTLVSGKQVLHAITIPEGLTTQQIVERLQENDVLIGDVRDLPKEGTLMPDTYKVVRGASRADLIRKMQDDQKKVVDQIWARRANNLPLHSPYELVTLASIVEKETGKADERSRVASVFMNRLAKRMRLQSDPTIVYGLVGGKGTLGRGITRVELEKPTPYNTYMIDGLPPGPIANPGRAALEAVANPSRTQDLYFVADGTGGHVFAETLDQHARNVQRWRQIEKDAKDKAGAAGADVDKASPAPASGPAGGPPPGAAPAGPSRGDQHGELDDGGSIYGALPASVDSRTAGDPALAAPASFTHAYGAGSLALAAAAPWTGASLNPAEGSTSNKMQAKKGQADAALPQPRAFAMGPGLSELGISVRGAPGIVDLDGPIGRSDGVDAPDSPAPTAASTRSFAANAGAAEAAPGAQVDQPVDGADKGDAPPAPTGKAPHPRVIDVSEGTPLDPLRDKTYDLNYAKTVPSAKQMVLPN</sequence>
<dbReference type="KEGG" id="mtun:MTUNDRAET4_0328"/>
<dbReference type="Gene3D" id="3.30.1490.480">
    <property type="entry name" value="Endolytic murein transglycosylase"/>
    <property type="match status" value="1"/>
</dbReference>
<dbReference type="EMBL" id="LR536450">
    <property type="protein sequence ID" value="VFU07221.1"/>
    <property type="molecule type" value="Genomic_DNA"/>
</dbReference>
<comment type="subcellular location">
    <subcellularLocation>
        <location evidence="7">Cell inner membrane</location>
        <topology evidence="7">Single-pass membrane protein</topology>
    </subcellularLocation>
</comment>
<dbReference type="GO" id="GO:0009252">
    <property type="term" value="P:peptidoglycan biosynthetic process"/>
    <property type="evidence" value="ECO:0007669"/>
    <property type="project" value="UniProtKB-UniRule"/>
</dbReference>
<dbReference type="EC" id="4.2.2.29" evidence="7"/>
<dbReference type="GO" id="GO:0008932">
    <property type="term" value="F:lytic endotransglycosylase activity"/>
    <property type="evidence" value="ECO:0007669"/>
    <property type="project" value="UniProtKB-UniRule"/>
</dbReference>
<protein>
    <recommendedName>
        <fullName evidence="7">Endolytic murein transglycosylase</fullName>
        <ecNumber evidence="7">4.2.2.29</ecNumber>
    </recommendedName>
    <alternativeName>
        <fullName evidence="7">Peptidoglycan lytic transglycosylase</fullName>
    </alternativeName>
    <alternativeName>
        <fullName evidence="7">Peptidoglycan polymerization terminase</fullName>
    </alternativeName>
</protein>
<feature type="compositionally biased region" description="Low complexity" evidence="8">
    <location>
        <begin position="540"/>
        <end position="567"/>
    </location>
</feature>
<evidence type="ECO:0000256" key="6">
    <source>
        <dbReference type="ARBA" id="ARBA00023316"/>
    </source>
</evidence>
<comment type="catalytic activity">
    <reaction evidence="7">
        <text>a peptidoglycan chain = a peptidoglycan chain with N-acetyl-1,6-anhydromuramyl-[peptide] at the reducing end + a peptidoglycan chain with N-acetylglucosamine at the non-reducing end.</text>
        <dbReference type="EC" id="4.2.2.29"/>
    </reaction>
</comment>
<keyword evidence="1 7" id="KW-1003">Cell membrane</keyword>
<dbReference type="AlphaFoldDB" id="A0A4U8YV80"/>